<reference evidence="1" key="1">
    <citation type="submission" date="2021-02" db="EMBL/GenBank/DDBJ databases">
        <authorList>
            <person name="Nowell W R."/>
        </authorList>
    </citation>
    <scope>NUCLEOTIDE SEQUENCE</scope>
</reference>
<keyword evidence="3" id="KW-1185">Reference proteome</keyword>
<gene>
    <name evidence="1" type="ORF">BJG266_LOCUS38257</name>
    <name evidence="2" type="ORF">QVE165_LOCUS55130</name>
</gene>
<comment type="caution">
    <text evidence="1">The sequence shown here is derived from an EMBL/GenBank/DDBJ whole genome shotgun (WGS) entry which is preliminary data.</text>
</comment>
<evidence type="ECO:0000313" key="1">
    <source>
        <dbReference type="EMBL" id="CAF1411981.1"/>
    </source>
</evidence>
<evidence type="ECO:0000313" key="4">
    <source>
        <dbReference type="Proteomes" id="UP000663877"/>
    </source>
</evidence>
<evidence type="ECO:0000313" key="3">
    <source>
        <dbReference type="Proteomes" id="UP000663832"/>
    </source>
</evidence>
<accession>A0A815M5I0</accession>
<dbReference type="Proteomes" id="UP000663877">
    <property type="component" value="Unassembled WGS sequence"/>
</dbReference>
<proteinExistence type="predicted"/>
<dbReference type="Proteomes" id="UP000663832">
    <property type="component" value="Unassembled WGS sequence"/>
</dbReference>
<organism evidence="1 4">
    <name type="scientific">Adineta steineri</name>
    <dbReference type="NCBI Taxonomy" id="433720"/>
    <lineage>
        <taxon>Eukaryota</taxon>
        <taxon>Metazoa</taxon>
        <taxon>Spiralia</taxon>
        <taxon>Gnathifera</taxon>
        <taxon>Rotifera</taxon>
        <taxon>Eurotatoria</taxon>
        <taxon>Bdelloidea</taxon>
        <taxon>Adinetida</taxon>
        <taxon>Adinetidae</taxon>
        <taxon>Adineta</taxon>
    </lineage>
</organism>
<dbReference type="EMBL" id="CAJNOM010001743">
    <property type="protein sequence ID" value="CAF1617836.1"/>
    <property type="molecule type" value="Genomic_DNA"/>
</dbReference>
<dbReference type="EMBL" id="CAJNOI010001418">
    <property type="protein sequence ID" value="CAF1411981.1"/>
    <property type="molecule type" value="Genomic_DNA"/>
</dbReference>
<name>A0A815M5I0_9BILA</name>
<protein>
    <submittedName>
        <fullName evidence="1">Uncharacterized protein</fullName>
    </submittedName>
</protein>
<dbReference type="OrthoDB" id="9974063at2759"/>
<dbReference type="AlphaFoldDB" id="A0A815M5I0"/>
<evidence type="ECO:0000313" key="2">
    <source>
        <dbReference type="EMBL" id="CAF1617836.1"/>
    </source>
</evidence>
<sequence>MPINKLTSRQRQTTFETIEPIFYKIFNESYWTFPEWILERIPRNVNTKRLSLDDYKMSNGWLYESYNTKGM</sequence>